<feature type="domain" description="EF-hand" evidence="3">
    <location>
        <begin position="12"/>
        <end position="47"/>
    </location>
</feature>
<evidence type="ECO:0000313" key="4">
    <source>
        <dbReference type="EMBL" id="PFX19799.1"/>
    </source>
</evidence>
<proteinExistence type="predicted"/>
<dbReference type="InterPro" id="IPR011992">
    <property type="entry name" value="EF-hand-dom_pair"/>
</dbReference>
<reference evidence="5" key="1">
    <citation type="journal article" date="2017" name="bioRxiv">
        <title>Comparative analysis of the genomes of Stylophora pistillata and Acropora digitifera provides evidence for extensive differences between species of corals.</title>
        <authorList>
            <person name="Voolstra C.R."/>
            <person name="Li Y."/>
            <person name="Liew Y.J."/>
            <person name="Baumgarten S."/>
            <person name="Zoccola D."/>
            <person name="Flot J.-F."/>
            <person name="Tambutte S."/>
            <person name="Allemand D."/>
            <person name="Aranda M."/>
        </authorList>
    </citation>
    <scope>NUCLEOTIDE SEQUENCE [LARGE SCALE GENOMIC DNA]</scope>
</reference>
<dbReference type="SUPFAM" id="SSF47473">
    <property type="entry name" value="EF-hand"/>
    <property type="match status" value="1"/>
</dbReference>
<evidence type="ECO:0000313" key="5">
    <source>
        <dbReference type="Proteomes" id="UP000225706"/>
    </source>
</evidence>
<feature type="compositionally biased region" description="Basic and acidic residues" evidence="2">
    <location>
        <begin position="629"/>
        <end position="654"/>
    </location>
</feature>
<dbReference type="Gene3D" id="1.10.238.10">
    <property type="entry name" value="EF-hand"/>
    <property type="match status" value="1"/>
</dbReference>
<dbReference type="GO" id="GO:0005509">
    <property type="term" value="F:calcium ion binding"/>
    <property type="evidence" value="ECO:0007669"/>
    <property type="project" value="InterPro"/>
</dbReference>
<gene>
    <name evidence="4" type="ORF">AWC38_SpisGene15779</name>
</gene>
<dbReference type="PROSITE" id="PS50222">
    <property type="entry name" value="EF_HAND_2"/>
    <property type="match status" value="1"/>
</dbReference>
<protein>
    <submittedName>
        <fullName evidence="4">Reticulocyte-binding protein 2-like a</fullName>
    </submittedName>
</protein>
<feature type="compositionally biased region" description="Polar residues" evidence="2">
    <location>
        <begin position="614"/>
        <end position="628"/>
    </location>
</feature>
<name>A0A2B4RSK2_STYPI</name>
<accession>A0A2B4RSK2</accession>
<feature type="region of interest" description="Disordered" evidence="2">
    <location>
        <begin position="161"/>
        <end position="362"/>
    </location>
</feature>
<dbReference type="Gene3D" id="1.20.920.20">
    <property type="match status" value="1"/>
</dbReference>
<feature type="region of interest" description="Disordered" evidence="2">
    <location>
        <begin position="384"/>
        <end position="405"/>
    </location>
</feature>
<dbReference type="STRING" id="50429.A0A2B4RSK2"/>
<feature type="compositionally biased region" description="Basic and acidic residues" evidence="2">
    <location>
        <begin position="346"/>
        <end position="362"/>
    </location>
</feature>
<feature type="compositionally biased region" description="Low complexity" evidence="2">
    <location>
        <begin position="664"/>
        <end position="676"/>
    </location>
</feature>
<evidence type="ECO:0000256" key="1">
    <source>
        <dbReference type="SAM" id="Coils"/>
    </source>
</evidence>
<dbReference type="Proteomes" id="UP000225706">
    <property type="component" value="Unassembled WGS sequence"/>
</dbReference>
<feature type="compositionally biased region" description="Basic and acidic residues" evidence="2">
    <location>
        <begin position="582"/>
        <end position="607"/>
    </location>
</feature>
<dbReference type="AlphaFoldDB" id="A0A2B4RSK2"/>
<feature type="compositionally biased region" description="Acidic residues" evidence="2">
    <location>
        <begin position="320"/>
        <end position="331"/>
    </location>
</feature>
<feature type="region of interest" description="Disordered" evidence="2">
    <location>
        <begin position="582"/>
        <end position="676"/>
    </location>
</feature>
<evidence type="ECO:0000256" key="2">
    <source>
        <dbReference type="SAM" id="MobiDB-lite"/>
    </source>
</evidence>
<keyword evidence="1" id="KW-0175">Coiled coil</keyword>
<dbReference type="InterPro" id="IPR002048">
    <property type="entry name" value="EF_hand_dom"/>
</dbReference>
<feature type="coiled-coil region" evidence="1">
    <location>
        <begin position="440"/>
        <end position="470"/>
    </location>
</feature>
<comment type="caution">
    <text evidence="4">The sequence shown here is derived from an EMBL/GenBank/DDBJ whole genome shotgun (WGS) entry which is preliminary data.</text>
</comment>
<dbReference type="OrthoDB" id="6129702at2759"/>
<organism evidence="4 5">
    <name type="scientific">Stylophora pistillata</name>
    <name type="common">Smooth cauliflower coral</name>
    <dbReference type="NCBI Taxonomy" id="50429"/>
    <lineage>
        <taxon>Eukaryota</taxon>
        <taxon>Metazoa</taxon>
        <taxon>Cnidaria</taxon>
        <taxon>Anthozoa</taxon>
        <taxon>Hexacorallia</taxon>
        <taxon>Scleractinia</taxon>
        <taxon>Astrocoeniina</taxon>
        <taxon>Pocilloporidae</taxon>
        <taxon>Stylophora</taxon>
    </lineage>
</organism>
<feature type="compositionally biased region" description="Basic and acidic residues" evidence="2">
    <location>
        <begin position="164"/>
        <end position="319"/>
    </location>
</feature>
<sequence>MINMAAITDWISEERALTDTFNRFDTDFSGELTAEQLKELYCSIQDGGISLPQVEASIDAVCAAETCDRQELFDVLNEMDRRYFLVRDLQWEFALLDRENKGTISEKDARFVFQAVHDDFFSHRRWLKFLRSRAAPGSGISFAEIEVPLCDIPTMDWLDEEKQDEGSAKEEALKRKQEKERAEEEARKAAENKAKLEKEAAKRRAEAARRKADAEAAEKKAEQEELERKAKKEEEERKRQRLEEDAKRLSEEEAKQREEEERLRQEEVKRLEEEGRKRREKEEAEQKGKKEELRKQQELEREKEEREREELERKQKEEAMEAEELAEEAEEAERAAAEQARLAAEAAKEATDEAARKAAEEAEKKALAEAMANKEKRLRANLKGAVKSRKEERLEGSIKNAKSAKMPGLKNDIDTAENTLKDVQAGEALKSAIRRRHLEGEKLANRLKRLEKLKAEIMELKQSVISEIRSYGNPPPAVHKVMIATYLLLSYPEKELLNWKNMQALLGKTGKEGLKRQVTSLDPLRVDMNKADYAFDKYLRETDLETIRDTSAGAATFYVWATNMIEEVHSVAEQKEKLLEEEKKRKEEEAEEARKMAERKKAREAAKRGAPLTKRTSQTPAKKNSGTDQGRRMSRDETRGRSNSRGREGSKDNLSKSPARPGVARRASSKSPAARN</sequence>
<dbReference type="EMBL" id="LSMT01000344">
    <property type="protein sequence ID" value="PFX19799.1"/>
    <property type="molecule type" value="Genomic_DNA"/>
</dbReference>
<keyword evidence="5" id="KW-1185">Reference proteome</keyword>
<evidence type="ECO:0000259" key="3">
    <source>
        <dbReference type="PROSITE" id="PS50222"/>
    </source>
</evidence>